<protein>
    <submittedName>
        <fullName evidence="3">VCBS repeat-containing protein</fullName>
    </submittedName>
</protein>
<dbReference type="InterPro" id="IPR028994">
    <property type="entry name" value="Integrin_alpha_N"/>
</dbReference>
<keyword evidence="1" id="KW-0732">Signal</keyword>
<dbReference type="SUPFAM" id="SSF69318">
    <property type="entry name" value="Integrin alpha N-terminal domain"/>
    <property type="match status" value="1"/>
</dbReference>
<dbReference type="Pfam" id="PF13517">
    <property type="entry name" value="FG-GAP_3"/>
    <property type="match status" value="2"/>
</dbReference>
<dbReference type="Gene3D" id="2.60.40.10">
    <property type="entry name" value="Immunoglobulins"/>
    <property type="match status" value="1"/>
</dbReference>
<evidence type="ECO:0000259" key="2">
    <source>
        <dbReference type="PROSITE" id="PS50853"/>
    </source>
</evidence>
<dbReference type="RefSeq" id="WP_169352698.1">
    <property type="nucleotide sequence ID" value="NZ_JABBJJ010000725.1"/>
</dbReference>
<dbReference type="Gene3D" id="2.30.30.100">
    <property type="match status" value="2"/>
</dbReference>
<name>A0A848M1Q6_9BACT</name>
<evidence type="ECO:0000256" key="1">
    <source>
        <dbReference type="ARBA" id="ARBA00022729"/>
    </source>
</evidence>
<dbReference type="Proteomes" id="UP000518300">
    <property type="component" value="Unassembled WGS sequence"/>
</dbReference>
<accession>A0A848M1Q6</accession>
<evidence type="ECO:0000313" key="4">
    <source>
        <dbReference type="Proteomes" id="UP000518300"/>
    </source>
</evidence>
<dbReference type="CDD" id="cd00063">
    <property type="entry name" value="FN3"/>
    <property type="match status" value="1"/>
</dbReference>
<proteinExistence type="predicted"/>
<dbReference type="EMBL" id="JABBJJ010000725">
    <property type="protein sequence ID" value="NMO23672.1"/>
    <property type="molecule type" value="Genomic_DNA"/>
</dbReference>
<dbReference type="InterPro" id="IPR036116">
    <property type="entry name" value="FN3_sf"/>
</dbReference>
<dbReference type="InterPro" id="IPR013517">
    <property type="entry name" value="FG-GAP"/>
</dbReference>
<gene>
    <name evidence="3" type="ORF">HG543_53810</name>
</gene>
<feature type="non-terminal residue" evidence="3">
    <location>
        <position position="336"/>
    </location>
</feature>
<comment type="caution">
    <text evidence="3">The sequence shown here is derived from an EMBL/GenBank/DDBJ whole genome shotgun (WGS) entry which is preliminary data.</text>
</comment>
<feature type="domain" description="Fibronectin type-III" evidence="2">
    <location>
        <begin position="1"/>
        <end position="36"/>
    </location>
</feature>
<evidence type="ECO:0000313" key="3">
    <source>
        <dbReference type="EMBL" id="NMO23672.1"/>
    </source>
</evidence>
<reference evidence="3 4" key="1">
    <citation type="submission" date="2020-04" db="EMBL/GenBank/DDBJ databases">
        <title>Draft genome of Pyxidicoccus fallax type strain.</title>
        <authorList>
            <person name="Whitworth D.E."/>
        </authorList>
    </citation>
    <scope>NUCLEOTIDE SEQUENCE [LARGE SCALE GENOMIC DNA]</scope>
    <source>
        <strain evidence="3 4">DSM 14698</strain>
    </source>
</reference>
<feature type="non-terminal residue" evidence="3">
    <location>
        <position position="1"/>
    </location>
</feature>
<dbReference type="Pfam" id="PF01839">
    <property type="entry name" value="FG-GAP"/>
    <property type="match status" value="1"/>
</dbReference>
<dbReference type="Gene3D" id="2.130.10.130">
    <property type="entry name" value="Integrin alpha, N-terminal"/>
    <property type="match status" value="1"/>
</dbReference>
<keyword evidence="4" id="KW-1185">Reference proteome</keyword>
<organism evidence="3 4">
    <name type="scientific">Pyxidicoccus fallax</name>
    <dbReference type="NCBI Taxonomy" id="394095"/>
    <lineage>
        <taxon>Bacteria</taxon>
        <taxon>Pseudomonadati</taxon>
        <taxon>Myxococcota</taxon>
        <taxon>Myxococcia</taxon>
        <taxon>Myxococcales</taxon>
        <taxon>Cystobacterineae</taxon>
        <taxon>Myxococcaceae</taxon>
        <taxon>Pyxidicoccus</taxon>
    </lineage>
</organism>
<dbReference type="PANTHER" id="PTHR46580:SF2">
    <property type="entry name" value="MAM DOMAIN-CONTAINING PROTEIN"/>
    <property type="match status" value="1"/>
</dbReference>
<dbReference type="InterPro" id="IPR003961">
    <property type="entry name" value="FN3_dom"/>
</dbReference>
<dbReference type="SUPFAM" id="SSF49265">
    <property type="entry name" value="Fibronectin type III"/>
    <property type="match status" value="1"/>
</dbReference>
<dbReference type="PROSITE" id="PS50853">
    <property type="entry name" value="FN3"/>
    <property type="match status" value="1"/>
</dbReference>
<dbReference type="PANTHER" id="PTHR46580">
    <property type="entry name" value="SENSOR KINASE-RELATED"/>
    <property type="match status" value="1"/>
</dbReference>
<sequence>LEGLASATRYTFTIQARNAVGDGPRSDAWVTSTLCGAVSLVDSGEVAVGDSPGEVATADFNGDGKADLAVSNGQDASVSVLLGQGDGHFQAARRVPVGNVPRDVSAADFNRDGKVDLAVLNTQDASVSVLLGRGDGTFGTQRTFPTGTSPQVMTTQDFTGDGVLDLFTANSSIPLRSYTATLLRGDGTGAFTSTNYQTGFVAHGLTGADVDTDGKLDLVLAHYYDGVLNLYQSVGDGTFSTVTRVSPLTYPNHVRATDLDSDGRVDLVVTDQFSVITYRGQAAGGFVRKDDLALRSIARALALTDLDGDGRQDVVVSSGVAQVVSVFQGASTGGFS</sequence>
<dbReference type="InterPro" id="IPR013783">
    <property type="entry name" value="Ig-like_fold"/>
</dbReference>
<dbReference type="AlphaFoldDB" id="A0A848M1Q6"/>